<protein>
    <submittedName>
        <fullName evidence="4">Uncharacterized protein</fullName>
    </submittedName>
</protein>
<keyword evidence="1" id="KW-0175">Coiled coil</keyword>
<feature type="compositionally biased region" description="Basic and acidic residues" evidence="2">
    <location>
        <begin position="90"/>
        <end position="99"/>
    </location>
</feature>
<evidence type="ECO:0000256" key="1">
    <source>
        <dbReference type="SAM" id="Coils"/>
    </source>
</evidence>
<organism evidence="4">
    <name type="scientific">Nicotiana tabacum</name>
    <name type="common">Common tobacco</name>
    <dbReference type="NCBI Taxonomy" id="4097"/>
    <lineage>
        <taxon>Eukaryota</taxon>
        <taxon>Viridiplantae</taxon>
        <taxon>Streptophyta</taxon>
        <taxon>Embryophyta</taxon>
        <taxon>Tracheophyta</taxon>
        <taxon>Spermatophyta</taxon>
        <taxon>Magnoliopsida</taxon>
        <taxon>eudicotyledons</taxon>
        <taxon>Gunneridae</taxon>
        <taxon>Pentapetalae</taxon>
        <taxon>asterids</taxon>
        <taxon>lamiids</taxon>
        <taxon>Solanales</taxon>
        <taxon>Solanaceae</taxon>
        <taxon>Nicotianoideae</taxon>
        <taxon>Nicotianeae</taxon>
        <taxon>Nicotiana</taxon>
    </lineage>
</organism>
<feature type="coiled-coil region" evidence="1">
    <location>
        <begin position="27"/>
        <end position="89"/>
    </location>
</feature>
<reference evidence="4" key="1">
    <citation type="submission" date="2025-08" db="UniProtKB">
        <authorList>
            <consortium name="RefSeq"/>
        </authorList>
    </citation>
    <scope>IDENTIFICATION</scope>
</reference>
<keyword evidence="3" id="KW-0812">Transmembrane</keyword>
<feature type="compositionally biased region" description="Low complexity" evidence="2">
    <location>
        <begin position="112"/>
        <end position="124"/>
    </location>
</feature>
<dbReference type="OrthoDB" id="2021107at2759"/>
<dbReference type="KEGG" id="nta:107787668"/>
<keyword evidence="3" id="KW-0472">Membrane</keyword>
<dbReference type="PANTHER" id="PTHR36339">
    <property type="entry name" value="F23A5.5"/>
    <property type="match status" value="1"/>
</dbReference>
<dbReference type="AlphaFoldDB" id="A0A1S3ZKI0"/>
<accession>A0A1S3ZKI0</accession>
<proteinExistence type="predicted"/>
<feature type="compositionally biased region" description="Polar residues" evidence="2">
    <location>
        <begin position="125"/>
        <end position="136"/>
    </location>
</feature>
<dbReference type="PANTHER" id="PTHR36339:SF2">
    <property type="entry name" value="F23A5.5"/>
    <property type="match status" value="1"/>
</dbReference>
<dbReference type="STRING" id="4097.A0A1S3ZKI0"/>
<feature type="region of interest" description="Disordered" evidence="2">
    <location>
        <begin position="90"/>
        <end position="155"/>
    </location>
</feature>
<feature type="transmembrane region" description="Helical" evidence="3">
    <location>
        <begin position="6"/>
        <end position="25"/>
    </location>
</feature>
<dbReference type="PaxDb" id="4097-A0A1S3ZKI0"/>
<name>A0A1S3ZKI0_TOBAC</name>
<evidence type="ECO:0000313" key="4">
    <source>
        <dbReference type="RefSeq" id="XP_016464758.1"/>
    </source>
</evidence>
<evidence type="ECO:0000256" key="2">
    <source>
        <dbReference type="SAM" id="MobiDB-lite"/>
    </source>
</evidence>
<sequence length="155" mass="17423">MIRFDFHLVQFFFACLPSLAVYLVAQYSRYEMRRMEAEAELKKKAEEETKAKELELMAEEEKQVTDPQLSEVKARLDKLEETLKEILVESKKQSGDVADKPASNAVKKKSGTTKTGTPTAQEKTIPSSDGKTQSEASLPDQKQIKNEGPSPDVKK</sequence>
<evidence type="ECO:0000256" key="3">
    <source>
        <dbReference type="SAM" id="Phobius"/>
    </source>
</evidence>
<keyword evidence="3" id="KW-1133">Transmembrane helix</keyword>
<gene>
    <name evidence="4" type="primary">LOC107787668</name>
</gene>
<dbReference type="RefSeq" id="XP_016464758.1">
    <property type="nucleotide sequence ID" value="XM_016609272.1"/>
</dbReference>